<dbReference type="OrthoDB" id="6435815at2759"/>
<comment type="caution">
    <text evidence="2">The sequence shown here is derived from an EMBL/GenBank/DDBJ whole genome shotgun (WGS) entry which is preliminary data.</text>
</comment>
<organism evidence="2 3">
    <name type="scientific">Trichonephila clavata</name>
    <name type="common">Joro spider</name>
    <name type="synonym">Nephila clavata</name>
    <dbReference type="NCBI Taxonomy" id="2740835"/>
    <lineage>
        <taxon>Eukaryota</taxon>
        <taxon>Metazoa</taxon>
        <taxon>Ecdysozoa</taxon>
        <taxon>Arthropoda</taxon>
        <taxon>Chelicerata</taxon>
        <taxon>Arachnida</taxon>
        <taxon>Araneae</taxon>
        <taxon>Araneomorphae</taxon>
        <taxon>Entelegynae</taxon>
        <taxon>Araneoidea</taxon>
        <taxon>Nephilidae</taxon>
        <taxon>Trichonephila</taxon>
    </lineage>
</organism>
<keyword evidence="1" id="KW-1133">Transmembrane helix</keyword>
<keyword evidence="1" id="KW-0472">Membrane</keyword>
<reference evidence="2" key="1">
    <citation type="submission" date="2020-07" db="EMBL/GenBank/DDBJ databases">
        <title>Multicomponent nature underlies the extraordinary mechanical properties of spider dragline silk.</title>
        <authorList>
            <person name="Kono N."/>
            <person name="Nakamura H."/>
            <person name="Mori M."/>
            <person name="Yoshida Y."/>
            <person name="Ohtoshi R."/>
            <person name="Malay A.D."/>
            <person name="Moran D.A.P."/>
            <person name="Tomita M."/>
            <person name="Numata K."/>
            <person name="Arakawa K."/>
        </authorList>
    </citation>
    <scope>NUCLEOTIDE SEQUENCE</scope>
</reference>
<dbReference type="Proteomes" id="UP000887116">
    <property type="component" value="Unassembled WGS sequence"/>
</dbReference>
<evidence type="ECO:0000313" key="3">
    <source>
        <dbReference type="Proteomes" id="UP000887116"/>
    </source>
</evidence>
<name>A0A8X6JCB2_TRICU</name>
<protein>
    <submittedName>
        <fullName evidence="2">Uncharacterized protein</fullName>
    </submittedName>
</protein>
<dbReference type="EMBL" id="BMAO01039223">
    <property type="protein sequence ID" value="GFR29940.1"/>
    <property type="molecule type" value="Genomic_DNA"/>
</dbReference>
<evidence type="ECO:0000256" key="1">
    <source>
        <dbReference type="SAM" id="Phobius"/>
    </source>
</evidence>
<proteinExistence type="predicted"/>
<dbReference type="AlphaFoldDB" id="A0A8X6JCB2"/>
<feature type="transmembrane region" description="Helical" evidence="1">
    <location>
        <begin position="49"/>
        <end position="66"/>
    </location>
</feature>
<evidence type="ECO:0000313" key="2">
    <source>
        <dbReference type="EMBL" id="GFR29940.1"/>
    </source>
</evidence>
<sequence length="75" mass="8271">MVVRLQRGSSSVYILGSAMVSASVLQQLDNRPLVFKKETVAKMWLNMKACLIMLMMVVYFAAASPVPDPEPEPGQ</sequence>
<gene>
    <name evidence="2" type="ORF">TNCT_105841</name>
</gene>
<accession>A0A8X6JCB2</accession>
<keyword evidence="1" id="KW-0812">Transmembrane</keyword>
<keyword evidence="3" id="KW-1185">Reference proteome</keyword>